<dbReference type="eggNOG" id="COG2948">
    <property type="taxonomic scope" value="Bacteria"/>
</dbReference>
<dbReference type="Gene3D" id="2.40.128.260">
    <property type="entry name" value="Type IV secretion system, VirB10/TraB/TrbI"/>
    <property type="match status" value="1"/>
</dbReference>
<geneLocation type="plasmid" evidence="3">
    <name>megaplasmid Rsp</name>
</geneLocation>
<evidence type="ECO:0000313" key="3">
    <source>
        <dbReference type="Proteomes" id="UP000001436"/>
    </source>
</evidence>
<dbReference type="KEGG" id="rso:RSp0179"/>
<dbReference type="HOGENOM" id="CLU_1702812_0_0_4"/>
<gene>
    <name evidence="2" type="ordered locus">RSp0179</name>
</gene>
<name>Q8XTD4_RALN1</name>
<accession>Q8XTD4</accession>
<reference evidence="2 3" key="1">
    <citation type="journal article" date="2002" name="Nature">
        <title>Genome sequence of the plant pathogen Ralstonia solanacearum.</title>
        <authorList>
            <person name="Salanoubat M."/>
            <person name="Genin S."/>
            <person name="Artiguenave F."/>
            <person name="Gouzy J."/>
            <person name="Mangenot S."/>
            <person name="Arlat M."/>
            <person name="Billault A."/>
            <person name="Brottier P."/>
            <person name="Camus J.C."/>
            <person name="Cattolico L."/>
            <person name="Chandler M."/>
            <person name="Choisne N."/>
            <person name="Claudel-Renard C."/>
            <person name="Cunnac S."/>
            <person name="Demange N."/>
            <person name="Gaspin C."/>
            <person name="Lavie M."/>
            <person name="Moisan A."/>
            <person name="Robert C."/>
            <person name="Saurin W."/>
            <person name="Schiex T."/>
            <person name="Siguier P."/>
            <person name="Thebault P."/>
            <person name="Whalen M."/>
            <person name="Wincker P."/>
            <person name="Levy M."/>
            <person name="Weissenbach J."/>
            <person name="Boucher C.A."/>
        </authorList>
    </citation>
    <scope>NUCLEOTIDE SEQUENCE [LARGE SCALE GENOMIC DNA]</scope>
    <source>
        <strain evidence="3">ATCC BAA-1114 / GMI1000</strain>
    </source>
</reference>
<evidence type="ECO:0000313" key="2">
    <source>
        <dbReference type="EMBL" id="CAD17330.1"/>
    </source>
</evidence>
<sequence>MELNAPDRMGQPTMRAVGRGAAIALSALALAAPALADAPKGPWQDEPARAAVSEAQPYEVVSGTHIPLVLIHADPAMVVAQVSTDVFDVHRNVAIPKGSRLIGKELRKVNARREIVWIGLQIPAASGTLRLDPPLQATMRDGSAGVADLSPGALLGAMTSEPFIVPH</sequence>
<dbReference type="STRING" id="267608.RSp0179"/>
<keyword evidence="3" id="KW-1185">Reference proteome</keyword>
<dbReference type="AlphaFoldDB" id="Q8XTD4"/>
<evidence type="ECO:0000256" key="1">
    <source>
        <dbReference type="SAM" id="SignalP"/>
    </source>
</evidence>
<dbReference type="Proteomes" id="UP000001436">
    <property type="component" value="Plasmid pGMI1000MP"/>
</dbReference>
<organism evidence="2 3">
    <name type="scientific">Ralstonia nicotianae (strain ATCC BAA-1114 / GMI1000)</name>
    <name type="common">Ralstonia solanacearum</name>
    <dbReference type="NCBI Taxonomy" id="267608"/>
    <lineage>
        <taxon>Bacteria</taxon>
        <taxon>Pseudomonadati</taxon>
        <taxon>Pseudomonadota</taxon>
        <taxon>Betaproteobacteria</taxon>
        <taxon>Burkholderiales</taxon>
        <taxon>Burkholderiaceae</taxon>
        <taxon>Ralstonia</taxon>
        <taxon>Ralstonia solanacearum species complex</taxon>
    </lineage>
</organism>
<dbReference type="EMBL" id="AL646053">
    <property type="protein sequence ID" value="CAD17330.1"/>
    <property type="molecule type" value="Genomic_DNA"/>
</dbReference>
<feature type="signal peptide" evidence="1">
    <location>
        <begin position="1"/>
        <end position="36"/>
    </location>
</feature>
<dbReference type="InterPro" id="IPR042217">
    <property type="entry name" value="T4SS_VirB10/TrbI"/>
</dbReference>
<keyword evidence="1" id="KW-0732">Signal</keyword>
<dbReference type="EnsemblBacteria" id="CAD17330">
    <property type="protein sequence ID" value="CAD17330"/>
    <property type="gene ID" value="RSp0179"/>
</dbReference>
<proteinExistence type="predicted"/>
<feature type="chain" id="PRO_5004317118" evidence="1">
    <location>
        <begin position="37"/>
        <end position="167"/>
    </location>
</feature>
<protein>
    <submittedName>
        <fullName evidence="2">Conjugal transfert trbi-related protein</fullName>
    </submittedName>
</protein>